<dbReference type="SUPFAM" id="SSF103473">
    <property type="entry name" value="MFS general substrate transporter"/>
    <property type="match status" value="1"/>
</dbReference>
<feature type="transmembrane region" description="Helical" evidence="1">
    <location>
        <begin position="105"/>
        <end position="126"/>
    </location>
</feature>
<dbReference type="InterPro" id="IPR036259">
    <property type="entry name" value="MFS_trans_sf"/>
</dbReference>
<dbReference type="PROSITE" id="PS50850">
    <property type="entry name" value="MFS"/>
    <property type="match status" value="1"/>
</dbReference>
<feature type="transmembrane region" description="Helical" evidence="1">
    <location>
        <begin position="48"/>
        <end position="68"/>
    </location>
</feature>
<feature type="transmembrane region" description="Helical" evidence="1">
    <location>
        <begin position="12"/>
        <end position="36"/>
    </location>
</feature>
<feature type="domain" description="Major facilitator superfamily (MFS) profile" evidence="2">
    <location>
        <begin position="13"/>
        <end position="383"/>
    </location>
</feature>
<dbReference type="EMBL" id="CAEZWR010000109">
    <property type="protein sequence ID" value="CAB4668816.1"/>
    <property type="molecule type" value="Genomic_DNA"/>
</dbReference>
<keyword evidence="1" id="KW-0472">Membrane</keyword>
<dbReference type="InterPro" id="IPR052714">
    <property type="entry name" value="MFS_Exporter"/>
</dbReference>
<dbReference type="InterPro" id="IPR011701">
    <property type="entry name" value="MFS"/>
</dbReference>
<gene>
    <name evidence="3" type="ORF">UFOPK2282_00963</name>
</gene>
<evidence type="ECO:0000256" key="1">
    <source>
        <dbReference type="SAM" id="Phobius"/>
    </source>
</evidence>
<organism evidence="3">
    <name type="scientific">freshwater metagenome</name>
    <dbReference type="NCBI Taxonomy" id="449393"/>
    <lineage>
        <taxon>unclassified sequences</taxon>
        <taxon>metagenomes</taxon>
        <taxon>ecological metagenomes</taxon>
    </lineage>
</organism>
<keyword evidence="1" id="KW-1133">Transmembrane helix</keyword>
<feature type="transmembrane region" description="Helical" evidence="1">
    <location>
        <begin position="328"/>
        <end position="354"/>
    </location>
</feature>
<dbReference type="AlphaFoldDB" id="A0A6J6M4E0"/>
<dbReference type="PANTHER" id="PTHR23531">
    <property type="entry name" value="QUINOLENE RESISTANCE PROTEIN NORA"/>
    <property type="match status" value="1"/>
</dbReference>
<name>A0A6J6M4E0_9ZZZZ</name>
<feature type="transmembrane region" description="Helical" evidence="1">
    <location>
        <begin position="239"/>
        <end position="259"/>
    </location>
</feature>
<feature type="transmembrane region" description="Helical" evidence="1">
    <location>
        <begin position="138"/>
        <end position="161"/>
    </location>
</feature>
<evidence type="ECO:0000313" key="3">
    <source>
        <dbReference type="EMBL" id="CAB4668816.1"/>
    </source>
</evidence>
<keyword evidence="1" id="KW-0812">Transmembrane</keyword>
<protein>
    <submittedName>
        <fullName evidence="3">Unannotated protein</fullName>
    </submittedName>
</protein>
<sequence length="395" mass="41665">MAAEIKERILTGRYLIVFAGSFGVFFANGVITPVLPLFVKGPLGGGDVAVGLTFAITAVSAIAIRPWVTPKFNSWGYKPILMGAFAAAGISIGLSGFMPNVPSLIALRLLFGAAMACIFIGSLTAITSWVPAARAGEAVSLFSAAPYISMGLGPFLGQWIFHTFDYTATFIVAGCIAGFGIIPMIFLKADKPKLPDDGLPVKRFYAGAVMPGVVIAFGIVGMIAFGAFIPLFAPTIPGMQVQFAFLTLSVVVLGFRIIGAKLPDHWGPKRTGIVATTGLIVGLAALSVTPWALWAYLSIVPFAMGMALQYPGLLTLTLEHVDDRDRPVAISTFTMLFDISNGLSGLFVGVVAAVAGYRAVFAASAFMAFIGLLILLLVVIPRYEALKRSISTRTV</sequence>
<feature type="transmembrane region" description="Helical" evidence="1">
    <location>
        <begin position="167"/>
        <end position="187"/>
    </location>
</feature>
<evidence type="ECO:0000259" key="2">
    <source>
        <dbReference type="PROSITE" id="PS50850"/>
    </source>
</evidence>
<feature type="transmembrane region" description="Helical" evidence="1">
    <location>
        <begin position="271"/>
        <end position="288"/>
    </location>
</feature>
<accession>A0A6J6M4E0</accession>
<dbReference type="InterPro" id="IPR020846">
    <property type="entry name" value="MFS_dom"/>
</dbReference>
<dbReference type="Gene3D" id="1.20.1250.20">
    <property type="entry name" value="MFS general substrate transporter like domains"/>
    <property type="match status" value="1"/>
</dbReference>
<feature type="transmembrane region" description="Helical" evidence="1">
    <location>
        <begin position="294"/>
        <end position="316"/>
    </location>
</feature>
<feature type="transmembrane region" description="Helical" evidence="1">
    <location>
        <begin position="360"/>
        <end position="380"/>
    </location>
</feature>
<reference evidence="3" key="1">
    <citation type="submission" date="2020-05" db="EMBL/GenBank/DDBJ databases">
        <authorList>
            <person name="Chiriac C."/>
            <person name="Salcher M."/>
            <person name="Ghai R."/>
            <person name="Kavagutti S V."/>
        </authorList>
    </citation>
    <scope>NUCLEOTIDE SEQUENCE</scope>
</reference>
<feature type="transmembrane region" description="Helical" evidence="1">
    <location>
        <begin position="208"/>
        <end position="233"/>
    </location>
</feature>
<dbReference type="Pfam" id="PF07690">
    <property type="entry name" value="MFS_1"/>
    <property type="match status" value="1"/>
</dbReference>
<proteinExistence type="predicted"/>
<feature type="transmembrane region" description="Helical" evidence="1">
    <location>
        <begin position="80"/>
        <end position="99"/>
    </location>
</feature>
<dbReference type="GO" id="GO:0022857">
    <property type="term" value="F:transmembrane transporter activity"/>
    <property type="evidence" value="ECO:0007669"/>
    <property type="project" value="InterPro"/>
</dbReference>
<dbReference type="PANTHER" id="PTHR23531:SF1">
    <property type="entry name" value="QUINOLENE RESISTANCE PROTEIN NORA"/>
    <property type="match status" value="1"/>
</dbReference>